<dbReference type="Proteomes" id="UP000759103">
    <property type="component" value="Unassembled WGS sequence"/>
</dbReference>
<evidence type="ECO:0000313" key="5">
    <source>
        <dbReference type="Proteomes" id="UP000759103"/>
    </source>
</evidence>
<evidence type="ECO:0000259" key="3">
    <source>
        <dbReference type="Pfam" id="PF04536"/>
    </source>
</evidence>
<feature type="chain" id="PRO_5047252401" evidence="2">
    <location>
        <begin position="23"/>
        <end position="258"/>
    </location>
</feature>
<dbReference type="Pfam" id="PF04536">
    <property type="entry name" value="TPM_phosphatase"/>
    <property type="match status" value="1"/>
</dbReference>
<dbReference type="PANTHER" id="PTHR30373:SF2">
    <property type="entry name" value="UPF0603 PROTEIN YGCG"/>
    <property type="match status" value="1"/>
</dbReference>
<feature type="transmembrane region" description="Helical" evidence="1">
    <location>
        <begin position="184"/>
        <end position="203"/>
    </location>
</feature>
<dbReference type="InterPro" id="IPR007621">
    <property type="entry name" value="TPM_dom"/>
</dbReference>
<dbReference type="PANTHER" id="PTHR30373">
    <property type="entry name" value="UPF0603 PROTEIN YGCG"/>
    <property type="match status" value="1"/>
</dbReference>
<feature type="domain" description="TPM" evidence="3">
    <location>
        <begin position="32"/>
        <end position="155"/>
    </location>
</feature>
<evidence type="ECO:0000313" key="4">
    <source>
        <dbReference type="EMBL" id="MBW6531259.1"/>
    </source>
</evidence>
<sequence>MRRWCALLVALLWLAVAASATAQQFPPLTGRVVDAAKLLDADQVRQLEQLSAAVEQASSRQLVVATVPSLQGYTIEDYGYRLGRAWGIGQKGANNGVILLVAPSERKVRVEVGYGLEPIVTDAYASIVVNQTILPRFRDGDMAGGIVAGAQQLADQLKLPLEAAERRAAQASAKPARADDGGDWAVAAFWIAVVLVFVLLPLLRRSAGGKRYRGGFAPVVIWGGGSGWGGGSSGGGFSGGGFSGGGGSFGGGGASGSW</sequence>
<keyword evidence="5" id="KW-1185">Reference proteome</keyword>
<dbReference type="EMBL" id="JAHXZN010000003">
    <property type="protein sequence ID" value="MBW6531259.1"/>
    <property type="molecule type" value="Genomic_DNA"/>
</dbReference>
<organism evidence="4 5">
    <name type="scientific">Sphingomonas citri</name>
    <dbReference type="NCBI Taxonomy" id="2862499"/>
    <lineage>
        <taxon>Bacteria</taxon>
        <taxon>Pseudomonadati</taxon>
        <taxon>Pseudomonadota</taxon>
        <taxon>Alphaproteobacteria</taxon>
        <taxon>Sphingomonadales</taxon>
        <taxon>Sphingomonadaceae</taxon>
        <taxon>Sphingomonas</taxon>
    </lineage>
</organism>
<keyword evidence="1" id="KW-1133">Transmembrane helix</keyword>
<keyword evidence="1" id="KW-0812">Transmembrane</keyword>
<name>A0ABS7BP99_9SPHN</name>
<protein>
    <submittedName>
        <fullName evidence="4">TPM domain-containing protein</fullName>
    </submittedName>
</protein>
<accession>A0ABS7BP99</accession>
<gene>
    <name evidence="4" type="ORF">KZ820_10985</name>
</gene>
<reference evidence="4 5" key="1">
    <citation type="submission" date="2021-07" db="EMBL/GenBank/DDBJ databases">
        <title>Sphingomonas sp.</title>
        <authorList>
            <person name="Feng G."/>
            <person name="Li J."/>
            <person name="Pan M."/>
        </authorList>
    </citation>
    <scope>NUCLEOTIDE SEQUENCE [LARGE SCALE GENOMIC DNA]</scope>
    <source>
        <strain evidence="4 5">RRHST34</strain>
    </source>
</reference>
<dbReference type="Gene3D" id="3.10.310.50">
    <property type="match status" value="1"/>
</dbReference>
<evidence type="ECO:0000256" key="1">
    <source>
        <dbReference type="SAM" id="Phobius"/>
    </source>
</evidence>
<keyword evidence="2" id="KW-0732">Signal</keyword>
<proteinExistence type="predicted"/>
<comment type="caution">
    <text evidence="4">The sequence shown here is derived from an EMBL/GenBank/DDBJ whole genome shotgun (WGS) entry which is preliminary data.</text>
</comment>
<feature type="signal peptide" evidence="2">
    <location>
        <begin position="1"/>
        <end position="22"/>
    </location>
</feature>
<keyword evidence="1" id="KW-0472">Membrane</keyword>
<evidence type="ECO:0000256" key="2">
    <source>
        <dbReference type="SAM" id="SignalP"/>
    </source>
</evidence>